<dbReference type="InParanoid" id="A0A067M5E8"/>
<dbReference type="InterPro" id="IPR003103">
    <property type="entry name" value="BAG_domain"/>
</dbReference>
<dbReference type="STRING" id="930990.A0A067M5E8"/>
<dbReference type="Pfam" id="PF02179">
    <property type="entry name" value="BAG"/>
    <property type="match status" value="1"/>
</dbReference>
<dbReference type="InterPro" id="IPR036533">
    <property type="entry name" value="BAG_dom_sf"/>
</dbReference>
<feature type="domain" description="BAG" evidence="2">
    <location>
        <begin position="160"/>
        <end position="203"/>
    </location>
</feature>
<evidence type="ECO:0000313" key="4">
    <source>
        <dbReference type="Proteomes" id="UP000027195"/>
    </source>
</evidence>
<sequence>MLYKQVPKASESTPVSIPVLGRNSHSAQQPQTRPQAQVKPQPSAVPTPAAVPAPEPERKPVDPAANAAASTIQSHWRAHHTRTSSLTALDRLGSQFAALRAAFTFPAELDFPPNAPEPTLLYSSNNIAVLTYEHQLTGLLTKLDEPTLLYSPNNIGVLTYEHQLTALLTKLDEVESGGERGVREARKALVKQVEAELEELDRK</sequence>
<feature type="compositionally biased region" description="Polar residues" evidence="1">
    <location>
        <begin position="23"/>
        <end position="35"/>
    </location>
</feature>
<dbReference type="GO" id="GO:0051087">
    <property type="term" value="F:protein-folding chaperone binding"/>
    <property type="evidence" value="ECO:0007669"/>
    <property type="project" value="InterPro"/>
</dbReference>
<reference evidence="4" key="1">
    <citation type="journal article" date="2014" name="Proc. Natl. Acad. Sci. U.S.A.">
        <title>Extensive sampling of basidiomycete genomes demonstrates inadequacy of the white-rot/brown-rot paradigm for wood decay fungi.</title>
        <authorList>
            <person name="Riley R."/>
            <person name="Salamov A.A."/>
            <person name="Brown D.W."/>
            <person name="Nagy L.G."/>
            <person name="Floudas D."/>
            <person name="Held B.W."/>
            <person name="Levasseur A."/>
            <person name="Lombard V."/>
            <person name="Morin E."/>
            <person name="Otillar R."/>
            <person name="Lindquist E.A."/>
            <person name="Sun H."/>
            <person name="LaButti K.M."/>
            <person name="Schmutz J."/>
            <person name="Jabbour D."/>
            <person name="Luo H."/>
            <person name="Baker S.E."/>
            <person name="Pisabarro A.G."/>
            <person name="Walton J.D."/>
            <person name="Blanchette R.A."/>
            <person name="Henrissat B."/>
            <person name="Martin F."/>
            <person name="Cullen D."/>
            <person name="Hibbett D.S."/>
            <person name="Grigoriev I.V."/>
        </authorList>
    </citation>
    <scope>NUCLEOTIDE SEQUENCE [LARGE SCALE GENOMIC DNA]</scope>
    <source>
        <strain evidence="4">FD-172 SS1</strain>
    </source>
</reference>
<dbReference type="OrthoDB" id="333905at2759"/>
<dbReference type="Gene3D" id="1.20.58.120">
    <property type="entry name" value="BAG domain"/>
    <property type="match status" value="1"/>
</dbReference>
<dbReference type="HOGENOM" id="CLU_1351751_0_0_1"/>
<protein>
    <recommendedName>
        <fullName evidence="2">BAG domain-containing protein</fullName>
    </recommendedName>
</protein>
<proteinExistence type="predicted"/>
<feature type="region of interest" description="Disordered" evidence="1">
    <location>
        <begin position="1"/>
        <end position="79"/>
    </location>
</feature>
<dbReference type="EMBL" id="KL198115">
    <property type="protein sequence ID" value="KDQ07107.1"/>
    <property type="molecule type" value="Genomic_DNA"/>
</dbReference>
<organism evidence="3 4">
    <name type="scientific">Botryobasidium botryosum (strain FD-172 SS1)</name>
    <dbReference type="NCBI Taxonomy" id="930990"/>
    <lineage>
        <taxon>Eukaryota</taxon>
        <taxon>Fungi</taxon>
        <taxon>Dikarya</taxon>
        <taxon>Basidiomycota</taxon>
        <taxon>Agaricomycotina</taxon>
        <taxon>Agaricomycetes</taxon>
        <taxon>Cantharellales</taxon>
        <taxon>Botryobasidiaceae</taxon>
        <taxon>Botryobasidium</taxon>
    </lineage>
</organism>
<gene>
    <name evidence="3" type="ORF">BOTBODRAFT_120497</name>
</gene>
<feature type="compositionally biased region" description="Pro residues" evidence="1">
    <location>
        <begin position="43"/>
        <end position="54"/>
    </location>
</feature>
<dbReference type="SUPFAM" id="SSF63491">
    <property type="entry name" value="BAG domain"/>
    <property type="match status" value="1"/>
</dbReference>
<name>A0A067M5E8_BOTB1</name>
<accession>A0A067M5E8</accession>
<keyword evidence="4" id="KW-1185">Reference proteome</keyword>
<evidence type="ECO:0000259" key="2">
    <source>
        <dbReference type="Pfam" id="PF02179"/>
    </source>
</evidence>
<evidence type="ECO:0000256" key="1">
    <source>
        <dbReference type="SAM" id="MobiDB-lite"/>
    </source>
</evidence>
<dbReference type="CDD" id="cd23767">
    <property type="entry name" value="IQCD"/>
    <property type="match status" value="1"/>
</dbReference>
<dbReference type="Proteomes" id="UP000027195">
    <property type="component" value="Unassembled WGS sequence"/>
</dbReference>
<evidence type="ECO:0000313" key="3">
    <source>
        <dbReference type="EMBL" id="KDQ07107.1"/>
    </source>
</evidence>
<dbReference type="AlphaFoldDB" id="A0A067M5E8"/>
<feature type="non-terminal residue" evidence="3">
    <location>
        <position position="203"/>
    </location>
</feature>